<gene>
    <name evidence="1" type="ORF">WICANDRAFT_14311</name>
</gene>
<dbReference type="GO" id="GO:0003690">
    <property type="term" value="F:double-stranded DNA binding"/>
    <property type="evidence" value="ECO:0007669"/>
    <property type="project" value="InterPro"/>
</dbReference>
<dbReference type="Proteomes" id="UP000094112">
    <property type="component" value="Unassembled WGS sequence"/>
</dbReference>
<dbReference type="GO" id="GO:0006368">
    <property type="term" value="P:transcription elongation by RNA polymerase II"/>
    <property type="evidence" value="ECO:0007669"/>
    <property type="project" value="TreeGrafter"/>
</dbReference>
<keyword evidence="2" id="KW-1185">Reference proteome</keyword>
<dbReference type="InterPro" id="IPR036388">
    <property type="entry name" value="WH-like_DNA-bd_sf"/>
</dbReference>
<dbReference type="GO" id="GO:0000973">
    <property type="term" value="P:post-transcriptional tethering of RNA polymerase II gene DNA at nuclear periphery"/>
    <property type="evidence" value="ECO:0007669"/>
    <property type="project" value="TreeGrafter"/>
</dbReference>
<accession>A0A1E3NZH7</accession>
<dbReference type="InterPro" id="IPR045114">
    <property type="entry name" value="Csn12-like"/>
</dbReference>
<feature type="non-terminal residue" evidence="1">
    <location>
        <position position="1"/>
    </location>
</feature>
<dbReference type="RefSeq" id="XP_019037665.1">
    <property type="nucleotide sequence ID" value="XM_019180604.1"/>
</dbReference>
<protein>
    <submittedName>
        <fullName evidence="1">Uncharacterized protein</fullName>
    </submittedName>
</protein>
<dbReference type="GO" id="GO:0070390">
    <property type="term" value="C:transcription export complex 2"/>
    <property type="evidence" value="ECO:0007669"/>
    <property type="project" value="TreeGrafter"/>
</dbReference>
<dbReference type="GO" id="GO:0003723">
    <property type="term" value="F:RNA binding"/>
    <property type="evidence" value="ECO:0007669"/>
    <property type="project" value="InterPro"/>
</dbReference>
<reference evidence="1 2" key="1">
    <citation type="journal article" date="2016" name="Proc. Natl. Acad. Sci. U.S.A.">
        <title>Comparative genomics of biotechnologically important yeasts.</title>
        <authorList>
            <person name="Riley R."/>
            <person name="Haridas S."/>
            <person name="Wolfe K.H."/>
            <person name="Lopes M.R."/>
            <person name="Hittinger C.T."/>
            <person name="Goeker M."/>
            <person name="Salamov A.A."/>
            <person name="Wisecaver J.H."/>
            <person name="Long T.M."/>
            <person name="Calvey C.H."/>
            <person name="Aerts A.L."/>
            <person name="Barry K.W."/>
            <person name="Choi C."/>
            <person name="Clum A."/>
            <person name="Coughlan A.Y."/>
            <person name="Deshpande S."/>
            <person name="Douglass A.P."/>
            <person name="Hanson S.J."/>
            <person name="Klenk H.-P."/>
            <person name="LaButti K.M."/>
            <person name="Lapidus A."/>
            <person name="Lindquist E.A."/>
            <person name="Lipzen A.M."/>
            <person name="Meier-Kolthoff J.P."/>
            <person name="Ohm R.A."/>
            <person name="Otillar R.P."/>
            <person name="Pangilinan J.L."/>
            <person name="Peng Y."/>
            <person name="Rokas A."/>
            <person name="Rosa C.A."/>
            <person name="Scheuner C."/>
            <person name="Sibirny A.A."/>
            <person name="Slot J.C."/>
            <person name="Stielow J.B."/>
            <person name="Sun H."/>
            <person name="Kurtzman C.P."/>
            <person name="Blackwell M."/>
            <person name="Grigoriev I.V."/>
            <person name="Jeffries T.W."/>
        </authorList>
    </citation>
    <scope>NUCLEOTIDE SEQUENCE [LARGE SCALE GENOMIC DNA]</scope>
    <source>
        <strain evidence="2">ATCC 58044 / CBS 1984 / NCYC 433 / NRRL Y-366-8</strain>
    </source>
</reference>
<dbReference type="SMART" id="SM00753">
    <property type="entry name" value="PAM"/>
    <property type="match status" value="1"/>
</dbReference>
<dbReference type="GO" id="GO:0016973">
    <property type="term" value="P:poly(A)+ mRNA export from nucleus"/>
    <property type="evidence" value="ECO:0007669"/>
    <property type="project" value="TreeGrafter"/>
</dbReference>
<evidence type="ECO:0000313" key="2">
    <source>
        <dbReference type="Proteomes" id="UP000094112"/>
    </source>
</evidence>
<dbReference type="Gene3D" id="1.10.10.10">
    <property type="entry name" value="Winged helix-like DNA-binding domain superfamily/Winged helix DNA-binding domain"/>
    <property type="match status" value="1"/>
</dbReference>
<dbReference type="OrthoDB" id="5404651at2759"/>
<evidence type="ECO:0000313" key="1">
    <source>
        <dbReference type="EMBL" id="ODQ58458.1"/>
    </source>
</evidence>
<dbReference type="AlphaFoldDB" id="A0A1E3NZH7"/>
<dbReference type="EMBL" id="KV454212">
    <property type="protein sequence ID" value="ODQ58458.1"/>
    <property type="molecule type" value="Genomic_DNA"/>
</dbReference>
<dbReference type="STRING" id="683960.A0A1E3NZH7"/>
<proteinExistence type="predicted"/>
<sequence>TQLGSLLSINLSNQSIASQIASLQIELQSNQLDIDQLVEQQSYFDGDWNAFTSIVTSYLKFAKDVEPNSILKSHDLLLNYYNDLSIGFLNNSFGNHLSVLIYETTKILVPMMKKIDKYLNLLNNGKKFKRLIFISTILTKIFNHLRSLKGDSNKKNLIIFIVNNLNKIYFIINSPLLCANIFANMNLLNLNFNKYPKSQQIEYRYILGRYYMIKNQLYKAYHHLNWSYMNSHKVYNPQNTIRILRYLIPISILIGKIPSLQILNISIEFQQNYIPLIKYLKQGNHLQFQKTLYDNQLYFKSKFILILLIQRSKVLIFRNLFYKIMTITQSTRFSYDELATSLLKSIGTQQQQSQTLGNDSIMYQILNEPIDDLFVENVCVSLIENDLIRGNVLSRARTLVLSKKEPFTDIPMVFKRKFGVNSSENWM</sequence>
<feature type="non-terminal residue" evidence="1">
    <location>
        <position position="427"/>
    </location>
</feature>
<name>A0A1E3NZH7_WICAA</name>
<dbReference type="PANTHER" id="PTHR12732">
    <property type="entry name" value="UNCHARACTERIZED PROTEASOME COMPONENT REGION PCI-CONTAINING"/>
    <property type="match status" value="1"/>
</dbReference>
<dbReference type="PANTHER" id="PTHR12732:SF8">
    <property type="entry name" value="NUCLEAR MRNA EXPORT PROTEIN THP1"/>
    <property type="match status" value="1"/>
</dbReference>
<organism evidence="1 2">
    <name type="scientific">Wickerhamomyces anomalus (strain ATCC 58044 / CBS 1984 / NCYC 433 / NRRL Y-366-8)</name>
    <name type="common">Yeast</name>
    <name type="synonym">Hansenula anomala</name>
    <dbReference type="NCBI Taxonomy" id="683960"/>
    <lineage>
        <taxon>Eukaryota</taxon>
        <taxon>Fungi</taxon>
        <taxon>Dikarya</taxon>
        <taxon>Ascomycota</taxon>
        <taxon>Saccharomycotina</taxon>
        <taxon>Saccharomycetes</taxon>
        <taxon>Phaffomycetales</taxon>
        <taxon>Wickerhamomycetaceae</taxon>
        <taxon>Wickerhamomyces</taxon>
    </lineage>
</organism>
<dbReference type="GeneID" id="30197850"/>